<proteinExistence type="predicted"/>
<evidence type="ECO:0000313" key="1">
    <source>
        <dbReference type="EMBL" id="MFC4997196.1"/>
    </source>
</evidence>
<dbReference type="Proteomes" id="UP001595912">
    <property type="component" value="Unassembled WGS sequence"/>
</dbReference>
<evidence type="ECO:0008006" key="3">
    <source>
        <dbReference type="Google" id="ProtNLM"/>
    </source>
</evidence>
<dbReference type="RefSeq" id="WP_380113426.1">
    <property type="nucleotide sequence ID" value="NZ_JBHSIU010000008.1"/>
</dbReference>
<comment type="caution">
    <text evidence="1">The sequence shown here is derived from an EMBL/GenBank/DDBJ whole genome shotgun (WGS) entry which is preliminary data.</text>
</comment>
<organism evidence="1 2">
    <name type="scientific">Dactylosporangium cerinum</name>
    <dbReference type="NCBI Taxonomy" id="1434730"/>
    <lineage>
        <taxon>Bacteria</taxon>
        <taxon>Bacillati</taxon>
        <taxon>Actinomycetota</taxon>
        <taxon>Actinomycetes</taxon>
        <taxon>Micromonosporales</taxon>
        <taxon>Micromonosporaceae</taxon>
        <taxon>Dactylosporangium</taxon>
    </lineage>
</organism>
<protein>
    <recommendedName>
        <fullName evidence="3">ROS/MUCR transcriptional regulator protein</fullName>
    </recommendedName>
</protein>
<dbReference type="EMBL" id="JBHSIU010000008">
    <property type="protein sequence ID" value="MFC4997196.1"/>
    <property type="molecule type" value="Genomic_DNA"/>
</dbReference>
<reference evidence="2" key="1">
    <citation type="journal article" date="2019" name="Int. J. Syst. Evol. Microbiol.">
        <title>The Global Catalogue of Microorganisms (GCM) 10K type strain sequencing project: providing services to taxonomists for standard genome sequencing and annotation.</title>
        <authorList>
            <consortium name="The Broad Institute Genomics Platform"/>
            <consortium name="The Broad Institute Genome Sequencing Center for Infectious Disease"/>
            <person name="Wu L."/>
            <person name="Ma J."/>
        </authorList>
    </citation>
    <scope>NUCLEOTIDE SEQUENCE [LARGE SCALE GENOMIC DNA]</scope>
    <source>
        <strain evidence="2">CGMCC 4.7152</strain>
    </source>
</reference>
<sequence>MRIHAPIGQMLTDGERVRCHLCGRWFLSVASHLRVHGWSKADYIAEFGLELGNPLSGPATRERRAAALLARRVEPAIRHAQQRALARSRSGALTLAAAQAARGRRHPAERRAKTLATLAGIDPQARAEGTRRRARQHRERLTREVAARFGFTTFEAYLADRLDAGMSMAAISREAGLHKDWVSRHAAPALPPARSVADRLAPVARRLGFADTGAYLTATHVEQHRSVASIAAEAGVTRSTVLTALRRHGIDAVPHATKRHLADARGQAVADSLGFPSLRAYITDRRAAGLPWTTLAAETGLPATTLRRHLAVTESTY</sequence>
<gene>
    <name evidence="1" type="ORF">ACFPIJ_05085</name>
</gene>
<accession>A0ABV9VRH5</accession>
<name>A0ABV9VRH5_9ACTN</name>
<evidence type="ECO:0000313" key="2">
    <source>
        <dbReference type="Proteomes" id="UP001595912"/>
    </source>
</evidence>
<keyword evidence="2" id="KW-1185">Reference proteome</keyword>